<name>A0ABN3YAE6_9ENTE</name>
<dbReference type="EMBL" id="BAAAXQ010000068">
    <property type="protein sequence ID" value="GAA3023886.1"/>
    <property type="molecule type" value="Genomic_DNA"/>
</dbReference>
<accession>A0ABN3YAE6</accession>
<keyword evidence="3" id="KW-1185">Reference proteome</keyword>
<evidence type="ECO:0000256" key="1">
    <source>
        <dbReference type="SAM" id="Phobius"/>
    </source>
</evidence>
<sequence length="62" mass="6851">MVDWVQKIGYVLPLSYGGDALSAIMVKGQGVDDIKLDLGILLLFVVIFTILNIVGLKKYRKV</sequence>
<reference evidence="2 3" key="1">
    <citation type="journal article" date="2019" name="Int. J. Syst. Evol. Microbiol.">
        <title>The Global Catalogue of Microorganisms (GCM) 10K type strain sequencing project: providing services to taxonomists for standard genome sequencing and annotation.</title>
        <authorList>
            <consortium name="The Broad Institute Genomics Platform"/>
            <consortium name="The Broad Institute Genome Sequencing Center for Infectious Disease"/>
            <person name="Wu L."/>
            <person name="Ma J."/>
        </authorList>
    </citation>
    <scope>NUCLEOTIDE SEQUENCE [LARGE SCALE GENOMIC DNA]</scope>
    <source>
        <strain evidence="2 3">JCM 8736</strain>
    </source>
</reference>
<evidence type="ECO:0000313" key="2">
    <source>
        <dbReference type="EMBL" id="GAA3023886.1"/>
    </source>
</evidence>
<keyword evidence="1" id="KW-1133">Transmembrane helix</keyword>
<keyword evidence="1" id="KW-0812">Transmembrane</keyword>
<evidence type="ECO:0008006" key="4">
    <source>
        <dbReference type="Google" id="ProtNLM"/>
    </source>
</evidence>
<feature type="transmembrane region" description="Helical" evidence="1">
    <location>
        <begin position="38"/>
        <end position="56"/>
    </location>
</feature>
<comment type="caution">
    <text evidence="2">The sequence shown here is derived from an EMBL/GenBank/DDBJ whole genome shotgun (WGS) entry which is preliminary data.</text>
</comment>
<organism evidence="2 3">
    <name type="scientific">Tetragenococcus solitarius</name>
    <dbReference type="NCBI Taxonomy" id="71453"/>
    <lineage>
        <taxon>Bacteria</taxon>
        <taxon>Bacillati</taxon>
        <taxon>Bacillota</taxon>
        <taxon>Bacilli</taxon>
        <taxon>Lactobacillales</taxon>
        <taxon>Enterococcaceae</taxon>
        <taxon>Tetragenococcus</taxon>
    </lineage>
</organism>
<dbReference type="Proteomes" id="UP001501577">
    <property type="component" value="Unassembled WGS sequence"/>
</dbReference>
<proteinExistence type="predicted"/>
<protein>
    <recommendedName>
        <fullName evidence="4">ABC transporter permease</fullName>
    </recommendedName>
</protein>
<evidence type="ECO:0000313" key="3">
    <source>
        <dbReference type="Proteomes" id="UP001501577"/>
    </source>
</evidence>
<keyword evidence="1" id="KW-0472">Membrane</keyword>
<gene>
    <name evidence="2" type="ORF">GCM10019998_20650</name>
</gene>